<gene>
    <name evidence="1" type="ORF">DARMORV10_A09P66830.1</name>
</gene>
<dbReference type="Proteomes" id="UP001295469">
    <property type="component" value="Chromosome A09"/>
</dbReference>
<protein>
    <submittedName>
        <fullName evidence="1">(rape) hypothetical protein</fullName>
    </submittedName>
</protein>
<feature type="non-terminal residue" evidence="1">
    <location>
        <position position="73"/>
    </location>
</feature>
<reference evidence="1" key="1">
    <citation type="submission" date="2021-01" db="EMBL/GenBank/DDBJ databases">
        <authorList>
            <consortium name="Genoscope - CEA"/>
            <person name="William W."/>
        </authorList>
    </citation>
    <scope>NUCLEOTIDE SEQUENCE</scope>
</reference>
<name>A0A816PR52_BRANA</name>
<dbReference type="AlphaFoldDB" id="A0A816PR52"/>
<sequence length="73" mass="9012">MKLDIELLYKSFGFAYSMIKIRRKFGKIRCYSNSPLFLSHQRRGDDRTRRALDREIGEEHRKGRRERYFRRVT</sequence>
<dbReference type="EMBL" id="HG994363">
    <property type="protein sequence ID" value="CAF2051901.1"/>
    <property type="molecule type" value="Genomic_DNA"/>
</dbReference>
<evidence type="ECO:0000313" key="1">
    <source>
        <dbReference type="EMBL" id="CAF2051901.1"/>
    </source>
</evidence>
<proteinExistence type="predicted"/>
<accession>A0A816PR52</accession>
<organism evidence="1">
    <name type="scientific">Brassica napus</name>
    <name type="common">Rape</name>
    <dbReference type="NCBI Taxonomy" id="3708"/>
    <lineage>
        <taxon>Eukaryota</taxon>
        <taxon>Viridiplantae</taxon>
        <taxon>Streptophyta</taxon>
        <taxon>Embryophyta</taxon>
        <taxon>Tracheophyta</taxon>
        <taxon>Spermatophyta</taxon>
        <taxon>Magnoliopsida</taxon>
        <taxon>eudicotyledons</taxon>
        <taxon>Gunneridae</taxon>
        <taxon>Pentapetalae</taxon>
        <taxon>rosids</taxon>
        <taxon>malvids</taxon>
        <taxon>Brassicales</taxon>
        <taxon>Brassicaceae</taxon>
        <taxon>Brassiceae</taxon>
        <taxon>Brassica</taxon>
    </lineage>
</organism>